<feature type="compositionally biased region" description="Basic residues" evidence="1">
    <location>
        <begin position="1"/>
        <end position="10"/>
    </location>
</feature>
<dbReference type="EMBL" id="BPVZ01000020">
    <property type="protein sequence ID" value="GKV03495.1"/>
    <property type="molecule type" value="Genomic_DNA"/>
</dbReference>
<organism evidence="2 3">
    <name type="scientific">Rubroshorea leprosula</name>
    <dbReference type="NCBI Taxonomy" id="152421"/>
    <lineage>
        <taxon>Eukaryota</taxon>
        <taxon>Viridiplantae</taxon>
        <taxon>Streptophyta</taxon>
        <taxon>Embryophyta</taxon>
        <taxon>Tracheophyta</taxon>
        <taxon>Spermatophyta</taxon>
        <taxon>Magnoliopsida</taxon>
        <taxon>eudicotyledons</taxon>
        <taxon>Gunneridae</taxon>
        <taxon>Pentapetalae</taxon>
        <taxon>rosids</taxon>
        <taxon>malvids</taxon>
        <taxon>Malvales</taxon>
        <taxon>Dipterocarpaceae</taxon>
        <taxon>Rubroshorea</taxon>
    </lineage>
</organism>
<proteinExistence type="predicted"/>
<feature type="region of interest" description="Disordered" evidence="1">
    <location>
        <begin position="1"/>
        <end position="42"/>
    </location>
</feature>
<accession>A0AAV5IXH1</accession>
<feature type="compositionally biased region" description="Polar residues" evidence="1">
    <location>
        <begin position="17"/>
        <end position="42"/>
    </location>
</feature>
<comment type="caution">
    <text evidence="2">The sequence shown here is derived from an EMBL/GenBank/DDBJ whole genome shotgun (WGS) entry which is preliminary data.</text>
</comment>
<protein>
    <recommendedName>
        <fullName evidence="4">Ribosomal protein S18</fullName>
    </recommendedName>
</protein>
<dbReference type="AlphaFoldDB" id="A0AAV5IXH1"/>
<keyword evidence="3" id="KW-1185">Reference proteome</keyword>
<evidence type="ECO:0000313" key="2">
    <source>
        <dbReference type="EMBL" id="GKV03495.1"/>
    </source>
</evidence>
<evidence type="ECO:0000256" key="1">
    <source>
        <dbReference type="SAM" id="MobiDB-lite"/>
    </source>
</evidence>
<sequence length="42" mass="4860">MRGKTPRKTTCHIAKTQMKNRFSDTISQARLPNQFPRQLSKG</sequence>
<gene>
    <name evidence="2" type="ORF">SLEP1_g15785</name>
</gene>
<reference evidence="2 3" key="1">
    <citation type="journal article" date="2021" name="Commun. Biol.">
        <title>The genome of Shorea leprosula (Dipterocarpaceae) highlights the ecological relevance of drought in aseasonal tropical rainforests.</title>
        <authorList>
            <person name="Ng K.K.S."/>
            <person name="Kobayashi M.J."/>
            <person name="Fawcett J.A."/>
            <person name="Hatakeyama M."/>
            <person name="Paape T."/>
            <person name="Ng C.H."/>
            <person name="Ang C.C."/>
            <person name="Tnah L.H."/>
            <person name="Lee C.T."/>
            <person name="Nishiyama T."/>
            <person name="Sese J."/>
            <person name="O'Brien M.J."/>
            <person name="Copetti D."/>
            <person name="Mohd Noor M.I."/>
            <person name="Ong R.C."/>
            <person name="Putra M."/>
            <person name="Sireger I.Z."/>
            <person name="Indrioko S."/>
            <person name="Kosugi Y."/>
            <person name="Izuno A."/>
            <person name="Isagi Y."/>
            <person name="Lee S.L."/>
            <person name="Shimizu K.K."/>
        </authorList>
    </citation>
    <scope>NUCLEOTIDE SEQUENCE [LARGE SCALE GENOMIC DNA]</scope>
    <source>
        <strain evidence="2">214</strain>
    </source>
</reference>
<name>A0AAV5IXH1_9ROSI</name>
<dbReference type="Proteomes" id="UP001054252">
    <property type="component" value="Unassembled WGS sequence"/>
</dbReference>
<evidence type="ECO:0008006" key="4">
    <source>
        <dbReference type="Google" id="ProtNLM"/>
    </source>
</evidence>
<evidence type="ECO:0000313" key="3">
    <source>
        <dbReference type="Proteomes" id="UP001054252"/>
    </source>
</evidence>